<gene>
    <name evidence="5" type="ORF">PLOB_00032599</name>
</gene>
<comment type="caution">
    <text evidence="5">The sequence shown here is derived from an EMBL/GenBank/DDBJ whole genome shotgun (WGS) entry which is preliminary data.</text>
</comment>
<protein>
    <recommendedName>
        <fullName evidence="4">Tryptophan synthase beta chain-like PALP domain-containing protein</fullName>
    </recommendedName>
</protein>
<comment type="similarity">
    <text evidence="2">Belongs to the ACC deaminase/D-cysteine desulfhydrase family.</text>
</comment>
<feature type="domain" description="Tryptophan synthase beta chain-like PALP" evidence="4">
    <location>
        <begin position="46"/>
        <end position="217"/>
    </location>
</feature>
<comment type="cofactor">
    <cofactor evidence="1">
        <name>pyridoxal 5'-phosphate</name>
        <dbReference type="ChEBI" id="CHEBI:597326"/>
    </cofactor>
</comment>
<keyword evidence="3" id="KW-0663">Pyridoxal phosphate</keyword>
<dbReference type="PANTHER" id="PTHR43780:SF2">
    <property type="entry name" value="1-AMINOCYCLOPROPANE-1-CARBOXYLATE DEAMINASE-RELATED"/>
    <property type="match status" value="1"/>
</dbReference>
<accession>A0ABN8S5I9</accession>
<sequence length="247" mass="27488">MDCYLFLRNSEQVSYTVYFLAIMHCHTENHWRLKDLPCQEGLAGKGKQQGSSVYLIEIGGSSYTGMFGYLTAFQEMIEQVHYVLEDYDDIVVTVGSRGTASGIAIGNYMTSSKLKCLAHAVNVSDNAAYFYNKINEDLRIGGIDVKAEDIIDIIDGYKGGGYGVSTQHELGNIIQISRTAGILVDPVYNIKAIRRMLTEMTNNLGRLKGRRILYIHTAFSKIHTCHCSPLIGSEYFGEKNKSINQSG</sequence>
<name>A0ABN8S5I9_9CNID</name>
<evidence type="ECO:0000256" key="2">
    <source>
        <dbReference type="ARBA" id="ARBA00008639"/>
    </source>
</evidence>
<dbReference type="Proteomes" id="UP001159405">
    <property type="component" value="Unassembled WGS sequence"/>
</dbReference>
<proteinExistence type="inferred from homology"/>
<keyword evidence="6" id="KW-1185">Reference proteome</keyword>
<dbReference type="EMBL" id="CALNXK010000426">
    <property type="protein sequence ID" value="CAH3185442.1"/>
    <property type="molecule type" value="Genomic_DNA"/>
</dbReference>
<dbReference type="PANTHER" id="PTHR43780">
    <property type="entry name" value="1-AMINOCYCLOPROPANE-1-CARBOXYLATE DEAMINASE-RELATED"/>
    <property type="match status" value="1"/>
</dbReference>
<dbReference type="InterPro" id="IPR027278">
    <property type="entry name" value="ACCD_DCysDesulf"/>
</dbReference>
<evidence type="ECO:0000313" key="6">
    <source>
        <dbReference type="Proteomes" id="UP001159405"/>
    </source>
</evidence>
<dbReference type="Pfam" id="PF00291">
    <property type="entry name" value="PALP"/>
    <property type="match status" value="1"/>
</dbReference>
<dbReference type="InterPro" id="IPR036052">
    <property type="entry name" value="TrpB-like_PALP_sf"/>
</dbReference>
<reference evidence="5 6" key="1">
    <citation type="submission" date="2022-05" db="EMBL/GenBank/DDBJ databases">
        <authorList>
            <consortium name="Genoscope - CEA"/>
            <person name="William W."/>
        </authorList>
    </citation>
    <scope>NUCLEOTIDE SEQUENCE [LARGE SCALE GENOMIC DNA]</scope>
</reference>
<dbReference type="Gene3D" id="3.40.50.1100">
    <property type="match status" value="2"/>
</dbReference>
<evidence type="ECO:0000259" key="4">
    <source>
        <dbReference type="Pfam" id="PF00291"/>
    </source>
</evidence>
<evidence type="ECO:0000256" key="3">
    <source>
        <dbReference type="ARBA" id="ARBA00022898"/>
    </source>
</evidence>
<organism evidence="5 6">
    <name type="scientific">Porites lobata</name>
    <dbReference type="NCBI Taxonomy" id="104759"/>
    <lineage>
        <taxon>Eukaryota</taxon>
        <taxon>Metazoa</taxon>
        <taxon>Cnidaria</taxon>
        <taxon>Anthozoa</taxon>
        <taxon>Hexacorallia</taxon>
        <taxon>Scleractinia</taxon>
        <taxon>Fungiina</taxon>
        <taxon>Poritidae</taxon>
        <taxon>Porites</taxon>
    </lineage>
</organism>
<dbReference type="SUPFAM" id="SSF53686">
    <property type="entry name" value="Tryptophan synthase beta subunit-like PLP-dependent enzymes"/>
    <property type="match status" value="1"/>
</dbReference>
<dbReference type="InterPro" id="IPR001926">
    <property type="entry name" value="TrpB-like_PALP"/>
</dbReference>
<evidence type="ECO:0000313" key="5">
    <source>
        <dbReference type="EMBL" id="CAH3185442.1"/>
    </source>
</evidence>
<evidence type="ECO:0000256" key="1">
    <source>
        <dbReference type="ARBA" id="ARBA00001933"/>
    </source>
</evidence>